<dbReference type="AlphaFoldDB" id="A0A0H2XF81"/>
<proteinExistence type="predicted"/>
<gene>
    <name evidence="2" type="ordered locus">BMAA0084</name>
</gene>
<organism evidence="2 3">
    <name type="scientific">Burkholderia mallei (strain ATCC 23344)</name>
    <dbReference type="NCBI Taxonomy" id="243160"/>
    <lineage>
        <taxon>Bacteria</taxon>
        <taxon>Pseudomonadati</taxon>
        <taxon>Pseudomonadota</taxon>
        <taxon>Betaproteobacteria</taxon>
        <taxon>Burkholderiales</taxon>
        <taxon>Burkholderiaceae</taxon>
        <taxon>Burkholderia</taxon>
        <taxon>pseudomallei group</taxon>
    </lineage>
</organism>
<keyword evidence="3" id="KW-1185">Reference proteome</keyword>
<accession>A0A0H2XF81</accession>
<dbReference type="Proteomes" id="UP000006693">
    <property type="component" value="Chromosome 2"/>
</dbReference>
<evidence type="ECO:0000313" key="3">
    <source>
        <dbReference type="Proteomes" id="UP000006693"/>
    </source>
</evidence>
<evidence type="ECO:0000259" key="1">
    <source>
        <dbReference type="Pfam" id="PF13751"/>
    </source>
</evidence>
<dbReference type="eggNOG" id="COG3039">
    <property type="taxonomic scope" value="Bacteria"/>
</dbReference>
<reference evidence="2 3" key="1">
    <citation type="journal article" date="2004" name="Proc. Natl. Acad. Sci. U.S.A.">
        <title>Structural flexibility in the Burkholderia mallei genome.</title>
        <authorList>
            <person name="Nierman W.C."/>
            <person name="DeShazer D."/>
            <person name="Kim H.S."/>
            <person name="Tettelin H."/>
            <person name="Nelson K.E."/>
            <person name="Feldblyum T."/>
            <person name="Ulrich R.L."/>
            <person name="Ronning C.M."/>
            <person name="Brinkac L.M."/>
            <person name="Daugherty S.C."/>
            <person name="Davidsen T.D."/>
            <person name="Deboy R.T."/>
            <person name="Dimitrov G."/>
            <person name="Dodson R.J."/>
            <person name="Durkin A.S."/>
            <person name="Gwinn M.L."/>
            <person name="Haft D.H."/>
            <person name="Khouri H."/>
            <person name="Kolonay J.F."/>
            <person name="Madupu R."/>
            <person name="Mohammoud Y."/>
            <person name="Nelson W.C."/>
            <person name="Radune D."/>
            <person name="Romero C.M."/>
            <person name="Sarria S."/>
            <person name="Selengut J."/>
            <person name="Shamblin C."/>
            <person name="Sullivan S.A."/>
            <person name="White O."/>
            <person name="Yu Y."/>
            <person name="Zafar N."/>
            <person name="Zhou L."/>
            <person name="Fraser C.M."/>
        </authorList>
    </citation>
    <scope>NUCLEOTIDE SEQUENCE [LARGE SCALE GENOMIC DNA]</scope>
    <source>
        <strain evidence="2 3">ATCC 23344</strain>
    </source>
</reference>
<protein>
    <submittedName>
        <fullName evidence="2">ISBma2, transposase, truncation</fullName>
    </submittedName>
</protein>
<name>A0A0H2XF81_BURMA</name>
<dbReference type="HOGENOM" id="CLU_152416_0_0_4"/>
<dbReference type="PATRIC" id="fig|243160.12.peg.3577"/>
<feature type="domain" description="Transposase DDE" evidence="1">
    <location>
        <begin position="1"/>
        <end position="41"/>
    </location>
</feature>
<dbReference type="InterPro" id="IPR025668">
    <property type="entry name" value="Tnp_DDE_dom"/>
</dbReference>
<dbReference type="EMBL" id="CP000011">
    <property type="protein sequence ID" value="AAY59334.1"/>
    <property type="molecule type" value="Genomic_DNA"/>
</dbReference>
<evidence type="ECO:0000313" key="2">
    <source>
        <dbReference type="EMBL" id="AAY59334.1"/>
    </source>
</evidence>
<dbReference type="KEGG" id="bma:BMAA0084"/>
<sequence>MERSFADAKQLHGHRYARMRGLRKVAEQCLLAAAAQNIKKIAMLLARKRKKGPAGPDWRFVRMLLRLVSGLRCSFDYPLAANPQS</sequence>
<dbReference type="Pfam" id="PF13751">
    <property type="entry name" value="DDE_Tnp_1_6"/>
    <property type="match status" value="1"/>
</dbReference>